<proteinExistence type="predicted"/>
<evidence type="ECO:0000256" key="2">
    <source>
        <dbReference type="SAM" id="SignalP"/>
    </source>
</evidence>
<evidence type="ECO:0000313" key="5">
    <source>
        <dbReference type="Proteomes" id="UP000290900"/>
    </source>
</evidence>
<feature type="domain" description="DUF7907" evidence="3">
    <location>
        <begin position="25"/>
        <end position="153"/>
    </location>
</feature>
<evidence type="ECO:0000259" key="3">
    <source>
        <dbReference type="Pfam" id="PF25484"/>
    </source>
</evidence>
<organism evidence="4 5">
    <name type="scientific">Brettanomyces naardenensis</name>
    <name type="common">Yeast</name>
    <dbReference type="NCBI Taxonomy" id="13370"/>
    <lineage>
        <taxon>Eukaryota</taxon>
        <taxon>Fungi</taxon>
        <taxon>Dikarya</taxon>
        <taxon>Ascomycota</taxon>
        <taxon>Saccharomycotina</taxon>
        <taxon>Pichiomycetes</taxon>
        <taxon>Pichiales</taxon>
        <taxon>Pichiaceae</taxon>
        <taxon>Brettanomyces</taxon>
    </lineage>
</organism>
<dbReference type="InterPro" id="IPR057229">
    <property type="entry name" value="DUF7907"/>
</dbReference>
<keyword evidence="5" id="KW-1185">Reference proteome</keyword>
<dbReference type="EMBL" id="CAACVR010000076">
    <property type="protein sequence ID" value="VEU24281.1"/>
    <property type="molecule type" value="Genomic_DNA"/>
</dbReference>
<accession>A0A448YTP3</accession>
<feature type="region of interest" description="Disordered" evidence="1">
    <location>
        <begin position="182"/>
        <end position="203"/>
    </location>
</feature>
<dbReference type="STRING" id="13370.A0A448YTP3"/>
<dbReference type="OrthoDB" id="4018368at2759"/>
<dbReference type="InParanoid" id="A0A448YTP3"/>
<evidence type="ECO:0000313" key="4">
    <source>
        <dbReference type="EMBL" id="VEU24281.1"/>
    </source>
</evidence>
<feature type="chain" id="PRO_5019197010" evidence="2">
    <location>
        <begin position="19"/>
        <end position="234"/>
    </location>
</feature>
<gene>
    <name evidence="4" type="ORF">BRENAR_LOCUS5009</name>
</gene>
<dbReference type="Pfam" id="PF25484">
    <property type="entry name" value="DUF7907"/>
    <property type="match status" value="1"/>
</dbReference>
<protein>
    <submittedName>
        <fullName evidence="4">DEKNAAC105653</fullName>
    </submittedName>
</protein>
<sequence length="234" mass="24030">MQFKKTFAILAVTAAVSAEDVNLWVKSDNSEVNGKGLSSLHEGAGINYFFLGDGTISMTYDATTGLVSESIGSGIVTSFGAVGDHFAASSVTTPYFDVTFEDDGTLQANGSSDVFYACQNTGDPYQYSTSQWEVMYYPAKDAPEGCLPITLINKAEAPSNSSSGAQTSTTETTTLVTVTSCSEGKCTSSPATQSSSATASTTPNSVTTFVGAAANAIEPAGAAAVFLAVFAALL</sequence>
<keyword evidence="2" id="KW-0732">Signal</keyword>
<name>A0A448YTP3_BRENA</name>
<dbReference type="Proteomes" id="UP000290900">
    <property type="component" value="Unassembled WGS sequence"/>
</dbReference>
<evidence type="ECO:0000256" key="1">
    <source>
        <dbReference type="SAM" id="MobiDB-lite"/>
    </source>
</evidence>
<feature type="signal peptide" evidence="2">
    <location>
        <begin position="1"/>
        <end position="18"/>
    </location>
</feature>
<reference evidence="4 5" key="1">
    <citation type="submission" date="2018-12" db="EMBL/GenBank/DDBJ databases">
        <authorList>
            <person name="Tiukova I."/>
            <person name="Dainat J."/>
        </authorList>
    </citation>
    <scope>NUCLEOTIDE SEQUENCE [LARGE SCALE GENOMIC DNA]</scope>
</reference>
<dbReference type="AlphaFoldDB" id="A0A448YTP3"/>